<feature type="compositionally biased region" description="Acidic residues" evidence="1">
    <location>
        <begin position="117"/>
        <end position="131"/>
    </location>
</feature>
<keyword evidence="3" id="KW-1185">Reference proteome</keyword>
<protein>
    <submittedName>
        <fullName evidence="2">Uncharacterized protein</fullName>
    </submittedName>
</protein>
<proteinExistence type="predicted"/>
<sequence length="188" mass="21455">MNTSQLTKYCISPGLKTENLLTRFQGMYRTFEDYTPHCYQASHDERKFNGAFKTDAQFNEKIRRGEYSHKRQPKTNQDRTVQIHSGADQVSCFYLTFATILSSCVLVAKELNKDPEKAEEDAVQEEEEAEEGDPRQAADVPQVVNNSNDEKETLHNAPVSRERDDPPPYSEALAENPPSYASLLKFQD</sequence>
<gene>
    <name evidence="2" type="ORF">L596_023930</name>
</gene>
<organism evidence="2 3">
    <name type="scientific">Steinernema carpocapsae</name>
    <name type="common">Entomopathogenic nematode</name>
    <dbReference type="NCBI Taxonomy" id="34508"/>
    <lineage>
        <taxon>Eukaryota</taxon>
        <taxon>Metazoa</taxon>
        <taxon>Ecdysozoa</taxon>
        <taxon>Nematoda</taxon>
        <taxon>Chromadorea</taxon>
        <taxon>Rhabditida</taxon>
        <taxon>Tylenchina</taxon>
        <taxon>Panagrolaimomorpha</taxon>
        <taxon>Strongyloidoidea</taxon>
        <taxon>Steinernematidae</taxon>
        <taxon>Steinernema</taxon>
    </lineage>
</organism>
<dbReference type="AlphaFoldDB" id="A0A4U5MFD3"/>
<reference evidence="2 3" key="2">
    <citation type="journal article" date="2019" name="G3 (Bethesda)">
        <title>Hybrid Assembly of the Genome of the Entomopathogenic Nematode Steinernema carpocapsae Identifies the X-Chromosome.</title>
        <authorList>
            <person name="Serra L."/>
            <person name="Macchietto M."/>
            <person name="Macias-Munoz A."/>
            <person name="McGill C.J."/>
            <person name="Rodriguez I.M."/>
            <person name="Rodriguez B."/>
            <person name="Murad R."/>
            <person name="Mortazavi A."/>
        </authorList>
    </citation>
    <scope>NUCLEOTIDE SEQUENCE [LARGE SCALE GENOMIC DNA]</scope>
    <source>
        <strain evidence="2 3">ALL</strain>
    </source>
</reference>
<dbReference type="Proteomes" id="UP000298663">
    <property type="component" value="Unassembled WGS sequence"/>
</dbReference>
<feature type="compositionally biased region" description="Basic and acidic residues" evidence="1">
    <location>
        <begin position="148"/>
        <end position="166"/>
    </location>
</feature>
<evidence type="ECO:0000313" key="2">
    <source>
        <dbReference type="EMBL" id="TKR67842.1"/>
    </source>
</evidence>
<evidence type="ECO:0000313" key="3">
    <source>
        <dbReference type="Proteomes" id="UP000298663"/>
    </source>
</evidence>
<reference evidence="2 3" key="1">
    <citation type="journal article" date="2015" name="Genome Biol.">
        <title>Comparative genomics of Steinernema reveals deeply conserved gene regulatory networks.</title>
        <authorList>
            <person name="Dillman A.R."/>
            <person name="Macchietto M."/>
            <person name="Porter C.F."/>
            <person name="Rogers A."/>
            <person name="Williams B."/>
            <person name="Antoshechkin I."/>
            <person name="Lee M.M."/>
            <person name="Goodwin Z."/>
            <person name="Lu X."/>
            <person name="Lewis E.E."/>
            <person name="Goodrich-Blair H."/>
            <person name="Stock S.P."/>
            <person name="Adams B.J."/>
            <person name="Sternberg P.W."/>
            <person name="Mortazavi A."/>
        </authorList>
    </citation>
    <scope>NUCLEOTIDE SEQUENCE [LARGE SCALE GENOMIC DNA]</scope>
    <source>
        <strain evidence="2 3">ALL</strain>
    </source>
</reference>
<name>A0A4U5MFD3_STECR</name>
<feature type="region of interest" description="Disordered" evidence="1">
    <location>
        <begin position="113"/>
        <end position="188"/>
    </location>
</feature>
<comment type="caution">
    <text evidence="2">The sequence shown here is derived from an EMBL/GenBank/DDBJ whole genome shotgun (WGS) entry which is preliminary data.</text>
</comment>
<accession>A0A4U5MFD3</accession>
<dbReference type="EMBL" id="AZBU02000008">
    <property type="protein sequence ID" value="TKR67842.1"/>
    <property type="molecule type" value="Genomic_DNA"/>
</dbReference>
<evidence type="ECO:0000256" key="1">
    <source>
        <dbReference type="SAM" id="MobiDB-lite"/>
    </source>
</evidence>